<dbReference type="GO" id="GO:0006915">
    <property type="term" value="P:apoptotic process"/>
    <property type="evidence" value="ECO:0007669"/>
    <property type="project" value="UniProtKB-KW"/>
</dbReference>
<keyword evidence="5" id="KW-1003">Cell membrane</keyword>
<feature type="region of interest" description="Disordered" evidence="10">
    <location>
        <begin position="1528"/>
        <end position="1565"/>
    </location>
</feature>
<feature type="region of interest" description="Disordered" evidence="10">
    <location>
        <begin position="533"/>
        <end position="555"/>
    </location>
</feature>
<dbReference type="InterPro" id="IPR037516">
    <property type="entry name" value="Tripartite_DENN"/>
</dbReference>
<evidence type="ECO:0000256" key="7">
    <source>
        <dbReference type="ARBA" id="ARBA00022658"/>
    </source>
</evidence>
<keyword evidence="12" id="KW-0418">Kinase</keyword>
<dbReference type="SMART" id="SM00801">
    <property type="entry name" value="dDENN"/>
    <property type="match status" value="1"/>
</dbReference>
<dbReference type="InParanoid" id="A0A1V9XHV2"/>
<evidence type="ECO:0000256" key="5">
    <source>
        <dbReference type="ARBA" id="ARBA00022475"/>
    </source>
</evidence>
<evidence type="ECO:0000256" key="10">
    <source>
        <dbReference type="SAM" id="MobiDB-lite"/>
    </source>
</evidence>
<dbReference type="Pfam" id="PF02141">
    <property type="entry name" value="DENN"/>
    <property type="match status" value="1"/>
</dbReference>
<keyword evidence="6" id="KW-0963">Cytoplasm</keyword>
<evidence type="ECO:0000313" key="12">
    <source>
        <dbReference type="EMBL" id="OQR73104.1"/>
    </source>
</evidence>
<dbReference type="STRING" id="418985.A0A1V9XHV2"/>
<evidence type="ECO:0000313" key="13">
    <source>
        <dbReference type="Proteomes" id="UP000192247"/>
    </source>
</evidence>
<dbReference type="Pfam" id="PF03456">
    <property type="entry name" value="uDENN"/>
    <property type="match status" value="1"/>
</dbReference>
<dbReference type="SMART" id="SM00800">
    <property type="entry name" value="uDENN"/>
    <property type="match status" value="1"/>
</dbReference>
<dbReference type="Gene3D" id="3.30.450.200">
    <property type="match status" value="1"/>
</dbReference>
<keyword evidence="9" id="KW-0472">Membrane</keyword>
<protein>
    <recommendedName>
        <fullName evidence="4">MAP kinase-activating death domain protein</fullName>
    </recommendedName>
</protein>
<dbReference type="GO" id="GO:0005085">
    <property type="term" value="F:guanyl-nucleotide exchange factor activity"/>
    <property type="evidence" value="ECO:0007669"/>
    <property type="project" value="UniProtKB-KW"/>
</dbReference>
<dbReference type="GO" id="GO:0042981">
    <property type="term" value="P:regulation of apoptotic process"/>
    <property type="evidence" value="ECO:0007669"/>
    <property type="project" value="TreeGrafter"/>
</dbReference>
<evidence type="ECO:0000259" key="11">
    <source>
        <dbReference type="PROSITE" id="PS50211"/>
    </source>
</evidence>
<dbReference type="InterPro" id="IPR005112">
    <property type="entry name" value="dDENN_dom"/>
</dbReference>
<reference evidence="12 13" key="1">
    <citation type="journal article" date="2017" name="Gigascience">
        <title>Draft genome of the honey bee ectoparasitic mite, Tropilaelaps mercedesae, is shaped by the parasitic life history.</title>
        <authorList>
            <person name="Dong X."/>
            <person name="Armstrong S.D."/>
            <person name="Xia D."/>
            <person name="Makepeace B.L."/>
            <person name="Darby A.C."/>
            <person name="Kadowaki T."/>
        </authorList>
    </citation>
    <scope>NUCLEOTIDE SEQUENCE [LARGE SCALE GENOMIC DNA]</scope>
    <source>
        <strain evidence="12">Wuxi-XJTLU</strain>
    </source>
</reference>
<dbReference type="OrthoDB" id="6282239at2759"/>
<feature type="compositionally biased region" description="Low complexity" evidence="10">
    <location>
        <begin position="865"/>
        <end position="879"/>
    </location>
</feature>
<dbReference type="InterPro" id="IPR039980">
    <property type="entry name" value="MADD"/>
</dbReference>
<dbReference type="EMBL" id="MNPL01010483">
    <property type="protein sequence ID" value="OQR73104.1"/>
    <property type="molecule type" value="Genomic_DNA"/>
</dbReference>
<dbReference type="PANTHER" id="PTHR13008:SF7">
    <property type="entry name" value="MAP KINASE-ACTIVATING DEATH DOMAIN PROTEIN"/>
    <property type="match status" value="1"/>
</dbReference>
<keyword evidence="7" id="KW-0344">Guanine-nucleotide releasing factor</keyword>
<feature type="compositionally biased region" description="Polar residues" evidence="10">
    <location>
        <begin position="640"/>
        <end position="649"/>
    </location>
</feature>
<evidence type="ECO:0000256" key="3">
    <source>
        <dbReference type="ARBA" id="ARBA00005978"/>
    </source>
</evidence>
<dbReference type="FunCoup" id="A0A1V9XHV2">
    <property type="interactions" value="107"/>
</dbReference>
<dbReference type="InterPro" id="IPR056574">
    <property type="entry name" value="Death_MADD"/>
</dbReference>
<dbReference type="Pfam" id="PF25328">
    <property type="entry name" value="PH_MADD"/>
    <property type="match status" value="1"/>
</dbReference>
<keyword evidence="12" id="KW-0808">Transferase</keyword>
<dbReference type="Gene3D" id="3.40.50.11500">
    <property type="match status" value="1"/>
</dbReference>
<organism evidence="12 13">
    <name type="scientific">Tropilaelaps mercedesae</name>
    <dbReference type="NCBI Taxonomy" id="418985"/>
    <lineage>
        <taxon>Eukaryota</taxon>
        <taxon>Metazoa</taxon>
        <taxon>Ecdysozoa</taxon>
        <taxon>Arthropoda</taxon>
        <taxon>Chelicerata</taxon>
        <taxon>Arachnida</taxon>
        <taxon>Acari</taxon>
        <taxon>Parasitiformes</taxon>
        <taxon>Mesostigmata</taxon>
        <taxon>Gamasina</taxon>
        <taxon>Dermanyssoidea</taxon>
        <taxon>Laelapidae</taxon>
        <taxon>Tropilaelaps</taxon>
    </lineage>
</organism>
<dbReference type="GO" id="GO:0005829">
    <property type="term" value="C:cytosol"/>
    <property type="evidence" value="ECO:0007669"/>
    <property type="project" value="TreeGrafter"/>
</dbReference>
<evidence type="ECO:0000256" key="2">
    <source>
        <dbReference type="ARBA" id="ARBA00004496"/>
    </source>
</evidence>
<proteinExistence type="inferred from homology"/>
<sequence>MDIVGKYFCPRLVDYLVVVGASSNHHKKVQLPKLLRRYPISDHQDFALPHDVCYFCQPEGCQLRGAKQLGTRDFEPFVFSLTEKDSSRVRYGVCVNLQRRLPRALPLPKSVSGAAGASAGHRAPQFSLTSFCVISHHPFFSTFRECLVELKRIIDTFSEAGLKCTCQQPCHKDPIWEAFVSPDVATAQLCPALLEVIQEIEKWILRLLSLPVPVPEKTKVEVELLSMTRREQPIVFALPDHKRFSLLDFPVHLPLELLGVDNCVEVLKCILLENKVVLQSHNYNALSISIMSFVALLYPLEYMFPVIPLLPTIIDAAEQLLLAPTPYIIGVPASFFASKPKQLLLPNDVWLVDLDTCTITQPSGCEPIPPLPHPEGVLLSQYFIQLLESMKVRSSSTVVLDADTVDVAIRVSLVKFFNSSGVLQNVLEHTRTLRLYPRPVVAFQVNSFLMSRARDGEPPPFLRKLVRTQAVEYFIEWALKPSNVAFERINTGISDAMTIGDKPKWYSDELEAIRVAVWSEKLEALLKDIEERSRRQDVESGCESEPFLSEDDDADVEFNGKQQQQPMFVRTDSMAEKQIEERQNPSGAFPVLFDHSLVYQPPTQLVVPGTPSSQHTIKERRDSFSDSSLSDNNNDEQQEKQVNNKQDTTPKAPGSVLNNKGDINRGSGSEYEKPRAKQRPGGRRAKGGDRAALNNEQSDNSSSSYDEDSDDGVRSDNSEGESEFSQDMEQAAEKIAKKLSGVLYRAGSLGQNAHGKNAHLVEKMIKAKEGWGKASKAAEEFGKTAANASKKKFAQALSGDRMAEAKEILNESGLDRVADQTKEIADQTKSVISGLISRTKEKSEPLAPMAKAQFSKFSHHHQTGGRKSSGGSSHASRNSLETSEQQKFLLDVITGVAEGKGVKFLQQGRVKQLMADEGHRNFVLSKLNKAFEHKVGPDDHIEDVRIPKEVFKGTVKMLAYIVEGLENDYQKCGIGGIASAMQVLEIAHTHYHDTLGGNRSSRGSLTNNLLGSASNQSLSQLSAQSAISTDTIYPSPTGAGGQDRPTSGRPSIDLTSMGRGLFSRGGGMLSRVDVISDSSTSEMFKSGLSSVRRMMNRISNNNQSNVSGAGSMSTNPMFLQRKERKGSAARSAVSDSDADLMSLGGPRKESFWCGGRPGSAGGRALQRLSSVDPPERVYVYQELLKERSSLWDHMEFWEDVFYDAVTQERDLVGMDQKPGEMMERYTGLNNSDQKRLQEDEDRLLAVILQNLIAFMLMMGVNKDRTRQKVRRLLGKCHISLAYSAEVNDVLDQLDNLDGNDLNLKPLASQQVLRQTFTVRFGSDAAEATRFMEVREDGLMVRAANGSIVERYFFERIVNITYCPTNNVLCLWRQSGAEMQLHKYYTSKCKKLYYCIKSAMDNAISRDRLRKPLPDLAGEFPIEDMQTGEGGILQVYVDGVGLLFENSKFFVRVENIYKCYHTDEGVFVLEEYNPKTKKIAERKYRSKMAYNIFYAVLCVFSYLAAVPAKTPSPNAPNANKQLQNQSVHLFPGSAPRTGSAGDQGEPAPTTISATSSSGIYSHSTRNGTRSKAAAATALPSYLSTNPFL</sequence>
<dbReference type="GO" id="GO:0016301">
    <property type="term" value="F:kinase activity"/>
    <property type="evidence" value="ECO:0007669"/>
    <property type="project" value="UniProtKB-KW"/>
</dbReference>
<dbReference type="PROSITE" id="PS50211">
    <property type="entry name" value="DENN"/>
    <property type="match status" value="1"/>
</dbReference>
<evidence type="ECO:0000256" key="1">
    <source>
        <dbReference type="ARBA" id="ARBA00004236"/>
    </source>
</evidence>
<evidence type="ECO:0000256" key="6">
    <source>
        <dbReference type="ARBA" id="ARBA00022490"/>
    </source>
</evidence>
<dbReference type="GO" id="GO:0032483">
    <property type="term" value="P:regulation of Rab protein signal transduction"/>
    <property type="evidence" value="ECO:0007669"/>
    <property type="project" value="TreeGrafter"/>
</dbReference>
<dbReference type="PANTHER" id="PTHR13008">
    <property type="entry name" value="MAP-KINASE ACTIVATING DEATH DOMAIN PROTEIN MADD /DENN/AEX-3 C.ELEGANS"/>
    <property type="match status" value="1"/>
</dbReference>
<feature type="region of interest" description="Disordered" evidence="10">
    <location>
        <begin position="856"/>
        <end position="880"/>
    </location>
</feature>
<feature type="domain" description="UDENN" evidence="11">
    <location>
        <begin position="14"/>
        <end position="485"/>
    </location>
</feature>
<comment type="subcellular location">
    <subcellularLocation>
        <location evidence="1">Cell membrane</location>
    </subcellularLocation>
    <subcellularLocation>
        <location evidence="2">Cytoplasm</location>
    </subcellularLocation>
</comment>
<comment type="similarity">
    <text evidence="3">Belongs to the MADD family.</text>
</comment>
<dbReference type="InterPro" id="IPR005113">
    <property type="entry name" value="uDENN_dom"/>
</dbReference>
<feature type="compositionally biased region" description="Low complexity" evidence="10">
    <location>
        <begin position="1548"/>
        <end position="1563"/>
    </location>
</feature>
<dbReference type="InterPro" id="IPR057469">
    <property type="entry name" value="PH_MADD"/>
</dbReference>
<keyword evidence="8" id="KW-0053">Apoptosis</keyword>
<comment type="caution">
    <text evidence="12">The sequence shown here is derived from an EMBL/GenBank/DDBJ whole genome shotgun (WGS) entry which is preliminary data.</text>
</comment>
<feature type="compositionally biased region" description="Basic residues" evidence="10">
    <location>
        <begin position="676"/>
        <end position="685"/>
    </location>
</feature>
<dbReference type="Proteomes" id="UP000192247">
    <property type="component" value="Unassembled WGS sequence"/>
</dbReference>
<feature type="region of interest" description="Disordered" evidence="10">
    <location>
        <begin position="603"/>
        <end position="732"/>
    </location>
</feature>
<keyword evidence="13" id="KW-1185">Reference proteome</keyword>
<evidence type="ECO:0000256" key="4">
    <source>
        <dbReference type="ARBA" id="ARBA00017868"/>
    </source>
</evidence>
<evidence type="ECO:0000256" key="8">
    <source>
        <dbReference type="ARBA" id="ARBA00022703"/>
    </source>
</evidence>
<dbReference type="InterPro" id="IPR001194">
    <property type="entry name" value="cDENN_dom"/>
</dbReference>
<name>A0A1V9XHV2_9ACAR</name>
<gene>
    <name evidence="12" type="ORF">BIW11_01193</name>
</gene>
<evidence type="ECO:0000256" key="9">
    <source>
        <dbReference type="ARBA" id="ARBA00023136"/>
    </source>
</evidence>
<dbReference type="GO" id="GO:0005886">
    <property type="term" value="C:plasma membrane"/>
    <property type="evidence" value="ECO:0007669"/>
    <property type="project" value="UniProtKB-SubCell"/>
</dbReference>
<dbReference type="SMART" id="SM00799">
    <property type="entry name" value="DENN"/>
    <property type="match status" value="1"/>
</dbReference>
<feature type="region of interest" description="Disordered" evidence="10">
    <location>
        <begin position="1030"/>
        <end position="1053"/>
    </location>
</feature>
<dbReference type="InterPro" id="IPR043153">
    <property type="entry name" value="DENN_C"/>
</dbReference>
<dbReference type="Pfam" id="PF23629">
    <property type="entry name" value="Death_MADD"/>
    <property type="match status" value="1"/>
</dbReference>
<accession>A0A1V9XHV2</accession>